<feature type="transmembrane region" description="Helical" evidence="4">
    <location>
        <begin position="46"/>
        <end position="65"/>
    </location>
</feature>
<protein>
    <submittedName>
        <fullName evidence="7">Uncharacterized protein LOC113982209 isoform X1</fullName>
    </submittedName>
</protein>
<feature type="domain" description="C-type lectin" evidence="5">
    <location>
        <begin position="187"/>
        <end position="289"/>
    </location>
</feature>
<comment type="subcellular location">
    <subcellularLocation>
        <location evidence="1">Cell membrane</location>
        <topology evidence="1">Single-pass type II membrane protein</topology>
    </subcellularLocation>
</comment>
<gene>
    <name evidence="7" type="primary">LOC113982209</name>
</gene>
<dbReference type="InterPro" id="IPR016186">
    <property type="entry name" value="C-type_lectin-like/link_sf"/>
</dbReference>
<dbReference type="AlphaFoldDB" id="A0A7R5L6U6"/>
<evidence type="ECO:0000259" key="5">
    <source>
        <dbReference type="PROSITE" id="PS50041"/>
    </source>
</evidence>
<dbReference type="PANTHER" id="PTHR45710:SF35">
    <property type="entry name" value="C-TYPE LECTIN DOMAIN FAMILY 2 MEMBER D"/>
    <property type="match status" value="1"/>
</dbReference>
<dbReference type="InParanoid" id="A0A7R5L6U6"/>
<keyword evidence="4" id="KW-0812">Transmembrane</keyword>
<evidence type="ECO:0000256" key="1">
    <source>
        <dbReference type="ARBA" id="ARBA00004401"/>
    </source>
</evidence>
<keyword evidence="4" id="KW-1133">Transmembrane helix</keyword>
<dbReference type="Gene3D" id="3.10.100.10">
    <property type="entry name" value="Mannose-Binding Protein A, subunit A"/>
    <property type="match status" value="1"/>
</dbReference>
<keyword evidence="4" id="KW-0472">Membrane</keyword>
<dbReference type="InterPro" id="IPR016187">
    <property type="entry name" value="CTDL_fold"/>
</dbReference>
<dbReference type="PROSITE" id="PS50041">
    <property type="entry name" value="C_TYPE_LECTIN_2"/>
    <property type="match status" value="1"/>
</dbReference>
<evidence type="ECO:0000256" key="2">
    <source>
        <dbReference type="ARBA" id="ARBA00022734"/>
    </source>
</evidence>
<evidence type="ECO:0000313" key="7">
    <source>
        <dbReference type="RefSeq" id="XP_039246586.1"/>
    </source>
</evidence>
<dbReference type="InterPro" id="IPR001304">
    <property type="entry name" value="C-type_lectin-like"/>
</dbReference>
<evidence type="ECO:0000256" key="3">
    <source>
        <dbReference type="SAM" id="MobiDB-lite"/>
    </source>
</evidence>
<dbReference type="Pfam" id="PF00059">
    <property type="entry name" value="Lectin_C"/>
    <property type="match status" value="1"/>
</dbReference>
<organism evidence="6 7">
    <name type="scientific">Pipra filicauda</name>
    <name type="common">Wire-tailed manakin</name>
    <dbReference type="NCBI Taxonomy" id="649802"/>
    <lineage>
        <taxon>Eukaryota</taxon>
        <taxon>Metazoa</taxon>
        <taxon>Chordata</taxon>
        <taxon>Craniata</taxon>
        <taxon>Vertebrata</taxon>
        <taxon>Euteleostomi</taxon>
        <taxon>Archelosauria</taxon>
        <taxon>Archosauria</taxon>
        <taxon>Dinosauria</taxon>
        <taxon>Saurischia</taxon>
        <taxon>Theropoda</taxon>
        <taxon>Coelurosauria</taxon>
        <taxon>Aves</taxon>
        <taxon>Neognathae</taxon>
        <taxon>Neoaves</taxon>
        <taxon>Telluraves</taxon>
        <taxon>Australaves</taxon>
        <taxon>Passeriformes</taxon>
        <taxon>Pipridae</taxon>
        <taxon>Pipra</taxon>
    </lineage>
</organism>
<dbReference type="GO" id="GO:0030246">
    <property type="term" value="F:carbohydrate binding"/>
    <property type="evidence" value="ECO:0007669"/>
    <property type="project" value="UniProtKB-KW"/>
</dbReference>
<proteinExistence type="predicted"/>
<keyword evidence="6" id="KW-1185">Reference proteome</keyword>
<keyword evidence="2" id="KW-0430">Lectin</keyword>
<sequence>MGKGTQKPNSSSQEEALKTCSDPEEQAKWGSYRTESDRRTSPKVRVLLAQSVFLGILSLSLVVALTGESHPGTSMGRIRARLLRFGQLEDPWTFPASREAPKVGDSLFSLHFAPGTCSSLGHTFSKSIIPQFPLPAAGINQGIKPILLLFRAAHVSDSAFCVSVLSVRPPFREPEFSHVCPDTWPGFQGKCYYFSEAEGNWTMGRARCEALGASLATISTREELAFLLRYKGETNHWIGLGMRDNGWEWINGTALNGRFEVRGVGPCGYLDDWWISSSLCHREKNWICSRPDNFVLWEGKLRDPKPGLSA</sequence>
<dbReference type="SMART" id="SM00034">
    <property type="entry name" value="CLECT"/>
    <property type="match status" value="1"/>
</dbReference>
<dbReference type="RefSeq" id="XP_039246586.1">
    <property type="nucleotide sequence ID" value="XM_039390652.1"/>
</dbReference>
<dbReference type="InterPro" id="IPR050828">
    <property type="entry name" value="C-type_lectin/matrix_domain"/>
</dbReference>
<dbReference type="InterPro" id="IPR033992">
    <property type="entry name" value="NKR-like_CTLD"/>
</dbReference>
<feature type="region of interest" description="Disordered" evidence="3">
    <location>
        <begin position="1"/>
        <end position="35"/>
    </location>
</feature>
<dbReference type="Proteomes" id="UP000504627">
    <property type="component" value="Unplaced"/>
</dbReference>
<dbReference type="SUPFAM" id="SSF56436">
    <property type="entry name" value="C-type lectin-like"/>
    <property type="match status" value="1"/>
</dbReference>
<evidence type="ECO:0000313" key="6">
    <source>
        <dbReference type="Proteomes" id="UP000504627"/>
    </source>
</evidence>
<dbReference type="CDD" id="cd03593">
    <property type="entry name" value="CLECT_NK_receptors_like"/>
    <property type="match status" value="1"/>
</dbReference>
<dbReference type="PANTHER" id="PTHR45710">
    <property type="entry name" value="C-TYPE LECTIN DOMAIN-CONTAINING PROTEIN 180"/>
    <property type="match status" value="1"/>
</dbReference>
<feature type="compositionally biased region" description="Polar residues" evidence="3">
    <location>
        <begin position="1"/>
        <end position="14"/>
    </location>
</feature>
<evidence type="ECO:0000256" key="4">
    <source>
        <dbReference type="SAM" id="Phobius"/>
    </source>
</evidence>
<reference evidence="7" key="1">
    <citation type="submission" date="2025-08" db="UniProtKB">
        <authorList>
            <consortium name="RefSeq"/>
        </authorList>
    </citation>
    <scope>IDENTIFICATION</scope>
    <source>
        <tissue evidence="7">Muscle</tissue>
    </source>
</reference>
<accession>A0A7R5L6U6</accession>
<dbReference type="GO" id="GO:0005886">
    <property type="term" value="C:plasma membrane"/>
    <property type="evidence" value="ECO:0007669"/>
    <property type="project" value="UniProtKB-SubCell"/>
</dbReference>
<name>A0A7R5L6U6_9PASS</name>
<dbReference type="GeneID" id="113982209"/>